<organism evidence="1 2">
    <name type="scientific">Bacillus stercoris</name>
    <dbReference type="NCBI Taxonomy" id="2054641"/>
    <lineage>
        <taxon>Bacteria</taxon>
        <taxon>Bacillati</taxon>
        <taxon>Bacillota</taxon>
        <taxon>Bacilli</taxon>
        <taxon>Bacillales</taxon>
        <taxon>Bacillaceae</taxon>
        <taxon>Bacillus</taxon>
    </lineage>
</organism>
<gene>
    <name evidence="1" type="ORF">RAQ16_10045</name>
</gene>
<evidence type="ECO:0000313" key="1">
    <source>
        <dbReference type="EMBL" id="MDQ1852679.1"/>
    </source>
</evidence>
<protein>
    <submittedName>
        <fullName evidence="1">Uncharacterized protein</fullName>
    </submittedName>
</protein>
<comment type="caution">
    <text evidence="1">The sequence shown here is derived from an EMBL/GenBank/DDBJ whole genome shotgun (WGS) entry which is preliminary data.</text>
</comment>
<reference evidence="1" key="1">
    <citation type="submission" date="2023-08" db="EMBL/GenBank/DDBJ databases">
        <title>Functional annotation and safety assessment of Bacillus stercoris.</title>
        <authorList>
            <person name="Pandit N.T."/>
            <person name="Ahir S.V."/>
            <person name="Chauhan D.A."/>
            <person name="Bose A."/>
            <person name="Dunlap C."/>
            <person name="Doshi J.A."/>
        </authorList>
    </citation>
    <scope>NUCLEOTIDE SEQUENCE</scope>
    <source>
        <strain evidence="1">ZBMF30</strain>
    </source>
</reference>
<evidence type="ECO:0000313" key="2">
    <source>
        <dbReference type="Proteomes" id="UP001177898"/>
    </source>
</evidence>
<name>A0ABU0V7X3_9BACI</name>
<accession>A0ABU0V7X3</accession>
<proteinExistence type="predicted"/>
<keyword evidence="2" id="KW-1185">Reference proteome</keyword>
<dbReference type="RefSeq" id="WP_306645927.1">
    <property type="nucleotide sequence ID" value="NZ_JAVCYS010000005.1"/>
</dbReference>
<sequence>MRHFILITNEIEYYALYLKSLIEQNESEFFPVLTTHPDTMGSLLTMHGFSWDIYRGKVGHAYMDLSLELYQYIKTKKFKEFESLIYKLFKQLKKYQLPKSYVVGVGSGSVLAGLRALAYGRQFFAVDCIHDISNTSFPEGAESFYIVSEEVDDNDIAVLHDNFEKFQGKKSIFLDLETVSFGFLHARNLEIMTFLDAKQRYYHAEAEISPQALLCDAFLNEPLTVPKDLIVPPYKELSKEFVERRNQVGILAITSHGMSDLVHLNNDYICGKSYFLNHEHHLIKGPLPSCMEEDEACFFKRDGIALSAYSIKARHIFMNSCGSLRFKNGDFDSIFNIAYSILEGKAESFIGAVRWKDGHGVENLLYLRLIKAGFSLGEIIYLLNKSLFFNQCEPSEGVFQLIGDPETRPYSKPDISPIEELNFGSNMVEIRSGFGVFQSTSEEVIEAYKKSLLIVKVSVKNFFVSVVLSDNSKILYIFIYGYEEQKVEAKVQIINFNDIFEFISRAYRRIEQNLSPSLGLAKLYPNKVLQGRKKNLDNRLLNISRLFKVSFTDNSSIHKLYKSCHKFLKEVDQIDFEIAEEMKNALVNHSFRFSEHYQKSFLLRPAETTGMCYICGEVLVDRYLEHIIKPSLYRIERICTNCGGIEDKPSSLLTLHILLKDKVCKKSIVKVKIKIVNDSEYGYKGYTLLAVRRSAKYNFKIDHSIQKIDIKARQHIEREFTMEIGDVSIHQYNLQAAFISNTDIFLAARSFWIQHQTLNRSE</sequence>
<dbReference type="EMBL" id="JAVCYS010000005">
    <property type="protein sequence ID" value="MDQ1852679.1"/>
    <property type="molecule type" value="Genomic_DNA"/>
</dbReference>
<dbReference type="Proteomes" id="UP001177898">
    <property type="component" value="Unassembled WGS sequence"/>
</dbReference>